<gene>
    <name evidence="2" type="ORF">KK1_017977</name>
</gene>
<dbReference type="SUPFAM" id="SSF56672">
    <property type="entry name" value="DNA/RNA polymerases"/>
    <property type="match status" value="1"/>
</dbReference>
<dbReference type="PANTHER" id="PTHR11439">
    <property type="entry name" value="GAG-POL-RELATED RETROTRANSPOSON"/>
    <property type="match status" value="1"/>
</dbReference>
<proteinExistence type="predicted"/>
<dbReference type="CDD" id="cd09272">
    <property type="entry name" value="RNase_HI_RT_Ty1"/>
    <property type="match status" value="1"/>
</dbReference>
<dbReference type="InterPro" id="IPR013103">
    <property type="entry name" value="RVT_2"/>
</dbReference>
<dbReference type="Pfam" id="PF07727">
    <property type="entry name" value="RVT_2"/>
    <property type="match status" value="1"/>
</dbReference>
<dbReference type="PANTHER" id="PTHR11439:SF467">
    <property type="entry name" value="INTEGRASE CATALYTIC DOMAIN-CONTAINING PROTEIN"/>
    <property type="match status" value="1"/>
</dbReference>
<dbReference type="AlphaFoldDB" id="A0A151T8N6"/>
<evidence type="ECO:0000259" key="1">
    <source>
        <dbReference type="Pfam" id="PF07727"/>
    </source>
</evidence>
<dbReference type="Proteomes" id="UP000075243">
    <property type="component" value="Chromosome 7"/>
</dbReference>
<dbReference type="EMBL" id="CM003609">
    <property type="protein sequence ID" value="KYP63408.1"/>
    <property type="molecule type" value="Genomic_DNA"/>
</dbReference>
<protein>
    <submittedName>
        <fullName evidence="2">Retrovirus-related Pol polyprotein from transposon TNT 1-94</fullName>
    </submittedName>
</protein>
<dbReference type="InterPro" id="IPR043502">
    <property type="entry name" value="DNA/RNA_pol_sf"/>
</dbReference>
<accession>A0A151T8N6</accession>
<evidence type="ECO:0000313" key="3">
    <source>
        <dbReference type="Proteomes" id="UP000075243"/>
    </source>
</evidence>
<feature type="domain" description="Reverse transcriptase Ty1/copia-type" evidence="1">
    <location>
        <begin position="2"/>
        <end position="105"/>
    </location>
</feature>
<keyword evidence="3" id="KW-1185">Reference proteome</keyword>
<sequence>MGFAENKVDQCIYLKLRESKFIIIVFYVDDILLASNDYDLLVETRNMLSVSFDMKNLGEASFVLGIKIHRDRFSKFLGLSQKAYIDHILKQFNMKHCKPNDVPIAKGDKLCKDQCPKNDIEKRSMENVPYASAVGSLMYAQVCTRLDLSFVISVLGRFLSNAGHAHWVATKKVMRYLQKTKEYMLVYKRVYYLDVNGYSDLDFAACPDDKKYTFGYVFMLAKGVVSWKRVKQTLTASTMQAKFIACYRATSHAMWLKNFVSALEIVDSISKPLKKIVTTVLLFSLPRTT</sequence>
<dbReference type="OMA" id="KHTENIG"/>
<evidence type="ECO:0000313" key="2">
    <source>
        <dbReference type="EMBL" id="KYP63408.1"/>
    </source>
</evidence>
<dbReference type="Gramene" id="C.cajan_17464.t">
    <property type="protein sequence ID" value="C.cajan_17464.t.cds1"/>
    <property type="gene ID" value="C.cajan_17464"/>
</dbReference>
<organism evidence="2 3">
    <name type="scientific">Cajanus cajan</name>
    <name type="common">Pigeon pea</name>
    <name type="synonym">Cajanus indicus</name>
    <dbReference type="NCBI Taxonomy" id="3821"/>
    <lineage>
        <taxon>Eukaryota</taxon>
        <taxon>Viridiplantae</taxon>
        <taxon>Streptophyta</taxon>
        <taxon>Embryophyta</taxon>
        <taxon>Tracheophyta</taxon>
        <taxon>Spermatophyta</taxon>
        <taxon>Magnoliopsida</taxon>
        <taxon>eudicotyledons</taxon>
        <taxon>Gunneridae</taxon>
        <taxon>Pentapetalae</taxon>
        <taxon>rosids</taxon>
        <taxon>fabids</taxon>
        <taxon>Fabales</taxon>
        <taxon>Fabaceae</taxon>
        <taxon>Papilionoideae</taxon>
        <taxon>50 kb inversion clade</taxon>
        <taxon>NPAAA clade</taxon>
        <taxon>indigoferoid/millettioid clade</taxon>
        <taxon>Phaseoleae</taxon>
        <taxon>Cajanus</taxon>
    </lineage>
</organism>
<name>A0A151T8N6_CAJCA</name>
<reference evidence="2 3" key="1">
    <citation type="journal article" date="2012" name="Nat. Biotechnol.">
        <title>Draft genome sequence of pigeonpea (Cajanus cajan), an orphan legume crop of resource-poor farmers.</title>
        <authorList>
            <person name="Varshney R.K."/>
            <person name="Chen W."/>
            <person name="Li Y."/>
            <person name="Bharti A.K."/>
            <person name="Saxena R.K."/>
            <person name="Schlueter J.A."/>
            <person name="Donoghue M.T."/>
            <person name="Azam S."/>
            <person name="Fan G."/>
            <person name="Whaley A.M."/>
            <person name="Farmer A.D."/>
            <person name="Sheridan J."/>
            <person name="Iwata A."/>
            <person name="Tuteja R."/>
            <person name="Penmetsa R.V."/>
            <person name="Wu W."/>
            <person name="Upadhyaya H.D."/>
            <person name="Yang S.P."/>
            <person name="Shah T."/>
            <person name="Saxena K.B."/>
            <person name="Michael T."/>
            <person name="McCombie W.R."/>
            <person name="Yang B."/>
            <person name="Zhang G."/>
            <person name="Yang H."/>
            <person name="Wang J."/>
            <person name="Spillane C."/>
            <person name="Cook D.R."/>
            <person name="May G.D."/>
            <person name="Xu X."/>
            <person name="Jackson S.A."/>
        </authorList>
    </citation>
    <scope>NUCLEOTIDE SEQUENCE [LARGE SCALE GENOMIC DNA]</scope>
    <source>
        <strain evidence="3">cv. Asha</strain>
    </source>
</reference>